<dbReference type="Pfam" id="PF01161">
    <property type="entry name" value="PBP"/>
    <property type="match status" value="1"/>
</dbReference>
<dbReference type="InterPro" id="IPR036610">
    <property type="entry name" value="PEBP-like_sf"/>
</dbReference>
<dbReference type="Gene3D" id="3.90.280.10">
    <property type="entry name" value="PEBP-like"/>
    <property type="match status" value="1"/>
</dbReference>
<accession>A0ABY5BPV8</accession>
<evidence type="ECO:0000313" key="1">
    <source>
        <dbReference type="EMBL" id="USS85707.1"/>
    </source>
</evidence>
<dbReference type="InterPro" id="IPR008914">
    <property type="entry name" value="PEBP"/>
</dbReference>
<name>A0ABY5BPV8_9LACO</name>
<dbReference type="SUPFAM" id="SSF49777">
    <property type="entry name" value="PEBP-like"/>
    <property type="match status" value="1"/>
</dbReference>
<dbReference type="PANTHER" id="PTHR30289">
    <property type="entry name" value="UNCHARACTERIZED PROTEIN YBCL-RELATED"/>
    <property type="match status" value="1"/>
</dbReference>
<proteinExistence type="predicted"/>
<protein>
    <submittedName>
        <fullName evidence="1">YbhB/YbcL family Raf kinase inhibitor-like protein</fullName>
    </submittedName>
</protein>
<keyword evidence="2" id="KW-1185">Reference proteome</keyword>
<keyword evidence="1" id="KW-0649">Protein kinase inhibitor</keyword>
<dbReference type="RefSeq" id="WP_252750602.1">
    <property type="nucleotide sequence ID" value="NZ_CP097116.1"/>
</dbReference>
<organism evidence="1 2">
    <name type="scientific">Fructilactobacillus myrtifloralis</name>
    <dbReference type="NCBI Taxonomy" id="2940301"/>
    <lineage>
        <taxon>Bacteria</taxon>
        <taxon>Bacillati</taxon>
        <taxon>Bacillota</taxon>
        <taxon>Bacilli</taxon>
        <taxon>Lactobacillales</taxon>
        <taxon>Lactobacillaceae</taxon>
        <taxon>Fructilactobacillus</taxon>
    </lineage>
</organism>
<dbReference type="CDD" id="cd00865">
    <property type="entry name" value="PEBP_bact_arch"/>
    <property type="match status" value="1"/>
</dbReference>
<dbReference type="PANTHER" id="PTHR30289:SF1">
    <property type="entry name" value="PEBP (PHOSPHATIDYLETHANOLAMINE-BINDING PROTEIN) FAMILY PROTEIN"/>
    <property type="match status" value="1"/>
</dbReference>
<evidence type="ECO:0000313" key="2">
    <source>
        <dbReference type="Proteomes" id="UP001056707"/>
    </source>
</evidence>
<dbReference type="EMBL" id="CP097116">
    <property type="protein sequence ID" value="USS85707.1"/>
    <property type="molecule type" value="Genomic_DNA"/>
</dbReference>
<sequence>MKINVPLQAGFLPDRYTKHADAADKIGTYPVVSFPIEFQNVPSEAASLAFTLLDPDSIPVCGFEYIHWVVANLDPQLTELPANASQSGVVAMTYGNNSLAGGLLNVTDQQLNRHYLGPTPPDQPHNYRLTVYALDQKLALPDGFWLNQLESKLTGHVLATATAILPVKN</sequence>
<dbReference type="InterPro" id="IPR005247">
    <property type="entry name" value="YbhB_YbcL/LppC-like"/>
</dbReference>
<reference evidence="1" key="1">
    <citation type="submission" date="2022-05" db="EMBL/GenBank/DDBJ databases">
        <authorList>
            <person name="Oliphant S.A."/>
            <person name="Watson-Haigh N.S."/>
            <person name="Sumby K.M."/>
            <person name="Gardner J.M."/>
            <person name="Jiranek V."/>
        </authorList>
    </citation>
    <scope>NUCLEOTIDE SEQUENCE</scope>
    <source>
        <strain evidence="1">KI16_H9</strain>
    </source>
</reference>
<dbReference type="Proteomes" id="UP001056707">
    <property type="component" value="Chromosome"/>
</dbReference>
<dbReference type="GO" id="GO:0004860">
    <property type="term" value="F:protein kinase inhibitor activity"/>
    <property type="evidence" value="ECO:0007669"/>
    <property type="project" value="UniProtKB-KW"/>
</dbReference>
<gene>
    <name evidence="1" type="ORF">M3M35_03485</name>
</gene>
<dbReference type="NCBIfam" id="TIGR00481">
    <property type="entry name" value="YbhB/YbcL family Raf kinase inhibitor-like protein"/>
    <property type="match status" value="1"/>
</dbReference>